<reference evidence="3" key="2">
    <citation type="submission" date="2015-01" db="EMBL/GenBank/DDBJ databases">
        <title>Evolutionary Origins and Diversification of the Mycorrhizal Mutualists.</title>
        <authorList>
            <consortium name="DOE Joint Genome Institute"/>
            <consortium name="Mycorrhizal Genomics Consortium"/>
            <person name="Kohler A."/>
            <person name="Kuo A."/>
            <person name="Nagy L.G."/>
            <person name="Floudas D."/>
            <person name="Copeland A."/>
            <person name="Barry K.W."/>
            <person name="Cichocki N."/>
            <person name="Veneault-Fourrey C."/>
            <person name="LaButti K."/>
            <person name="Lindquist E.A."/>
            <person name="Lipzen A."/>
            <person name="Lundell T."/>
            <person name="Morin E."/>
            <person name="Murat C."/>
            <person name="Riley R."/>
            <person name="Ohm R."/>
            <person name="Sun H."/>
            <person name="Tunlid A."/>
            <person name="Henrissat B."/>
            <person name="Grigoriev I.V."/>
            <person name="Hibbett D.S."/>
            <person name="Martin F."/>
        </authorList>
    </citation>
    <scope>NUCLEOTIDE SEQUENCE [LARGE SCALE GENOMIC DNA]</scope>
    <source>
        <strain evidence="3">F 1598</strain>
    </source>
</reference>
<dbReference type="InParanoid" id="A0A0C3C1C5"/>
<reference evidence="2 3" key="1">
    <citation type="submission" date="2014-04" db="EMBL/GenBank/DDBJ databases">
        <authorList>
            <consortium name="DOE Joint Genome Institute"/>
            <person name="Kuo A."/>
            <person name="Tarkka M."/>
            <person name="Buscot F."/>
            <person name="Kohler A."/>
            <person name="Nagy L.G."/>
            <person name="Floudas D."/>
            <person name="Copeland A."/>
            <person name="Barry K.W."/>
            <person name="Cichocki N."/>
            <person name="Veneault-Fourrey C."/>
            <person name="LaButti K."/>
            <person name="Lindquist E.A."/>
            <person name="Lipzen A."/>
            <person name="Lundell T."/>
            <person name="Morin E."/>
            <person name="Murat C."/>
            <person name="Sun H."/>
            <person name="Tunlid A."/>
            <person name="Henrissat B."/>
            <person name="Grigoriev I.V."/>
            <person name="Hibbett D.S."/>
            <person name="Martin F."/>
            <person name="Nordberg H.P."/>
            <person name="Cantor M.N."/>
            <person name="Hua S.X."/>
        </authorList>
    </citation>
    <scope>NUCLEOTIDE SEQUENCE [LARGE SCALE GENOMIC DNA]</scope>
    <source>
        <strain evidence="2 3">F 1598</strain>
    </source>
</reference>
<sequence length="311" mass="34141">MLFHIFVLLSVLVAIGSLRVAASSESCEFYARKLGAPLDGWKPVSDTDGPSCIRESVDLACPGEQYYDPATRIPECCDPEGTLVWMNKDAKLGYCCAAMHEWTGDLSTGEGGCCPIGFRMVDGRCQSLPSVENEEVAGKSCGCHSKSEPSPDDDERVTVPTVVADLTIKYGRCYVLSFPDGREIGSNRENNVYTPSGLFQDRPFRVCRSTNDCSLGGNVHYKGQFYLEDQIGMHSDRGGKMGWVTTHEKGSKMKFTLESSEATEYEGVMKCAELGCPIRLSAVPQELHFNEVLCETDPSRYLSVQMGDSDL</sequence>
<evidence type="ECO:0000256" key="1">
    <source>
        <dbReference type="SAM" id="SignalP"/>
    </source>
</evidence>
<dbReference type="HOGENOM" id="CLU_776309_0_0_1"/>
<proteinExistence type="predicted"/>
<dbReference type="EMBL" id="KN832991">
    <property type="protein sequence ID" value="KIM83407.1"/>
    <property type="molecule type" value="Genomic_DNA"/>
</dbReference>
<evidence type="ECO:0000313" key="2">
    <source>
        <dbReference type="EMBL" id="KIM83407.1"/>
    </source>
</evidence>
<evidence type="ECO:0000313" key="3">
    <source>
        <dbReference type="Proteomes" id="UP000054166"/>
    </source>
</evidence>
<feature type="signal peptide" evidence="1">
    <location>
        <begin position="1"/>
        <end position="22"/>
    </location>
</feature>
<dbReference type="STRING" id="765440.A0A0C3C1C5"/>
<organism evidence="2 3">
    <name type="scientific">Piloderma croceum (strain F 1598)</name>
    <dbReference type="NCBI Taxonomy" id="765440"/>
    <lineage>
        <taxon>Eukaryota</taxon>
        <taxon>Fungi</taxon>
        <taxon>Dikarya</taxon>
        <taxon>Basidiomycota</taxon>
        <taxon>Agaricomycotina</taxon>
        <taxon>Agaricomycetes</taxon>
        <taxon>Agaricomycetidae</taxon>
        <taxon>Atheliales</taxon>
        <taxon>Atheliaceae</taxon>
        <taxon>Piloderma</taxon>
    </lineage>
</organism>
<gene>
    <name evidence="2" type="ORF">PILCRDRAFT_7326</name>
</gene>
<dbReference type="AlphaFoldDB" id="A0A0C3C1C5"/>
<name>A0A0C3C1C5_PILCF</name>
<keyword evidence="3" id="KW-1185">Reference proteome</keyword>
<feature type="chain" id="PRO_5002162006" evidence="1">
    <location>
        <begin position="23"/>
        <end position="311"/>
    </location>
</feature>
<dbReference type="OrthoDB" id="2976692at2759"/>
<keyword evidence="1" id="KW-0732">Signal</keyword>
<accession>A0A0C3C1C5</accession>
<protein>
    <submittedName>
        <fullName evidence="2">Uncharacterized protein</fullName>
    </submittedName>
</protein>
<dbReference type="Proteomes" id="UP000054166">
    <property type="component" value="Unassembled WGS sequence"/>
</dbReference>